<keyword evidence="1" id="KW-1133">Transmembrane helix</keyword>
<feature type="transmembrane region" description="Helical" evidence="1">
    <location>
        <begin position="383"/>
        <end position="408"/>
    </location>
</feature>
<keyword evidence="1" id="KW-0472">Membrane</keyword>
<dbReference type="SUPFAM" id="SSF82693">
    <property type="entry name" value="Multidrug efflux transporter AcrB pore domain, PN1, PN2, PC1 and PC2 subdomains"/>
    <property type="match status" value="2"/>
</dbReference>
<dbReference type="InterPro" id="IPR027463">
    <property type="entry name" value="AcrB_DN_DC_subdom"/>
</dbReference>
<dbReference type="EMBL" id="JARXHW010000025">
    <property type="protein sequence ID" value="MDQ8208123.1"/>
    <property type="molecule type" value="Genomic_DNA"/>
</dbReference>
<evidence type="ECO:0000313" key="2">
    <source>
        <dbReference type="EMBL" id="MDQ8208123.1"/>
    </source>
</evidence>
<dbReference type="PANTHER" id="PTHR32063">
    <property type="match status" value="1"/>
</dbReference>
<dbReference type="SUPFAM" id="SSF82866">
    <property type="entry name" value="Multidrug efflux transporter AcrB transmembrane domain"/>
    <property type="match status" value="2"/>
</dbReference>
<name>A0ABU1AVF3_9BACT</name>
<comment type="caution">
    <text evidence="2">The sequence shown here is derived from an EMBL/GenBank/DDBJ whole genome shotgun (WGS) entry which is preliminary data.</text>
</comment>
<feature type="transmembrane region" description="Helical" evidence="1">
    <location>
        <begin position="429"/>
        <end position="449"/>
    </location>
</feature>
<feature type="transmembrane region" description="Helical" evidence="1">
    <location>
        <begin position="357"/>
        <end position="377"/>
    </location>
</feature>
<dbReference type="Gene3D" id="1.20.1640.10">
    <property type="entry name" value="Multidrug efflux transporter AcrB transmembrane domain"/>
    <property type="match status" value="2"/>
</dbReference>
<feature type="transmembrane region" description="Helical" evidence="1">
    <location>
        <begin position="12"/>
        <end position="32"/>
    </location>
</feature>
<protein>
    <submittedName>
        <fullName evidence="2">Efflux RND transporter permease subunit</fullName>
    </submittedName>
</protein>
<feature type="transmembrane region" description="Helical" evidence="1">
    <location>
        <begin position="331"/>
        <end position="350"/>
    </location>
</feature>
<feature type="transmembrane region" description="Helical" evidence="1">
    <location>
        <begin position="989"/>
        <end position="1012"/>
    </location>
</feature>
<keyword evidence="1" id="KW-0812">Transmembrane</keyword>
<evidence type="ECO:0000313" key="3">
    <source>
        <dbReference type="Proteomes" id="UP001225316"/>
    </source>
</evidence>
<feature type="transmembrane region" description="Helical" evidence="1">
    <location>
        <begin position="856"/>
        <end position="875"/>
    </location>
</feature>
<dbReference type="PANTHER" id="PTHR32063:SF0">
    <property type="entry name" value="SWARMING MOTILITY PROTEIN SWRC"/>
    <property type="match status" value="1"/>
</dbReference>
<feature type="transmembrane region" description="Helical" evidence="1">
    <location>
        <begin position="882"/>
        <end position="902"/>
    </location>
</feature>
<feature type="transmembrane region" description="Helical" evidence="1">
    <location>
        <begin position="461"/>
        <end position="480"/>
    </location>
</feature>
<dbReference type="Gene3D" id="3.30.70.1440">
    <property type="entry name" value="Multidrug efflux transporter AcrB pore domain"/>
    <property type="match status" value="1"/>
</dbReference>
<feature type="transmembrane region" description="Helical" evidence="1">
    <location>
        <begin position="958"/>
        <end position="977"/>
    </location>
</feature>
<dbReference type="RefSeq" id="WP_308950575.1">
    <property type="nucleotide sequence ID" value="NZ_JARXHW010000025.1"/>
</dbReference>
<dbReference type="Gene3D" id="3.30.2090.10">
    <property type="entry name" value="Multidrug efflux transporter AcrB TolC docking domain, DN and DC subdomains"/>
    <property type="match status" value="2"/>
</dbReference>
<dbReference type="InterPro" id="IPR001036">
    <property type="entry name" value="Acrflvin-R"/>
</dbReference>
<dbReference type="Gene3D" id="3.30.70.1430">
    <property type="entry name" value="Multidrug efflux transporter AcrB pore domain"/>
    <property type="match status" value="2"/>
</dbReference>
<dbReference type="SUPFAM" id="SSF82714">
    <property type="entry name" value="Multidrug efflux transporter AcrB TolC docking domain, DN and DC subdomains"/>
    <property type="match status" value="2"/>
</dbReference>
<dbReference type="Pfam" id="PF00873">
    <property type="entry name" value="ACR_tran"/>
    <property type="match status" value="1"/>
</dbReference>
<feature type="transmembrane region" description="Helical" evidence="1">
    <location>
        <begin position="531"/>
        <end position="551"/>
    </location>
</feature>
<sequence>MNLPRHSVRRPIFTTMVALILIVLGGVSLSRIQIDLLPSIELPTASVRTEYEGASPEVIERLITQIIEEIVATVPGVEEITSTSEEGRSNVEVTFVWGTDLDAAAIDLRATIEDEISELPDDIVRPRISKFSINSFPVVLIGVSSPLDPVELTQLIEDRIRHRFTQIPGVAQVDFWGGFPREVRVELYPEKINALGLSLNEILSTLRDANLDLPAGQIEEGRYEVTLRAPAQFETVDQIRDTVLVVRDGAAVKVGDVADVRDTYEKLTRMIRVNGERGVRIAIRKQSAANTVEVSRQILEEIDRINEEFPQMKVVPVINQGNFIERSIENVARSVVYGGGLAVLILLFFLRNIRSTLVIAVSIPISIIATFSLIYFGGLTINLMTLGGLALGVGMMVDSSIVVLENIFRQRDEQKKNRVDAAAEGAWEVAPAILASTITTLVIFLPIVFVQGVSGLLFRELAYVICFSLVCSLLLSLSLVPMLSSRLLKPASEEGASAAWLVGLKDRATQAFERMNQWYLALLESALQHRIAVVVSMVILLGLSLFIVPFLGSEFLPPSDEGEVRVTGEMEVGTRLELLDQQTRLLESLVYPAVPEAISTVASVRDNVGEIRMSLAPAAERERSNVEIAEDLRRAIDGKVPGMKIRTRAPQGQFLLERIIGGDEGVTVEIRGFELDILEALSGKVAQAIEGIDGISDVDRSFDAGTPQQEIHIDRQKVADLGFTPRDITEVIETAIAGSRAGNFRSEGNSYRILVQLKDAEQRSLDEVLNLTLRTADGQMVVLRNLVSTVSSRAPLEITRKHQQRQVTVSANVAGRDLGSVAEEIQIALDGIPRPDNYELNISGSFEEQQEAFRELLVALLISLLLVYMVLACQYESLRDPLVVMLSTPMAAIGVLLTLWLTDTTLNLQSGIGCIMLGGIVVNNAILLVDQASSLGRAGGYSLHAAVVEAGRRRFRPILMTTLTTILGLLPLALGIGEGADAQAPLARAVVGGLIGSTCITLILIPVVYTLVHPENEKMKPS</sequence>
<dbReference type="PRINTS" id="PR00702">
    <property type="entry name" value="ACRIFLAVINRP"/>
</dbReference>
<evidence type="ECO:0000256" key="1">
    <source>
        <dbReference type="SAM" id="Phobius"/>
    </source>
</evidence>
<organism evidence="2 3">
    <name type="scientific">Thalassobacterium maritimum</name>
    <dbReference type="NCBI Taxonomy" id="3041265"/>
    <lineage>
        <taxon>Bacteria</taxon>
        <taxon>Pseudomonadati</taxon>
        <taxon>Verrucomicrobiota</taxon>
        <taxon>Opitutia</taxon>
        <taxon>Puniceicoccales</taxon>
        <taxon>Coraliomargaritaceae</taxon>
        <taxon>Thalassobacterium</taxon>
    </lineage>
</organism>
<gene>
    <name evidence="2" type="ORF">QEH52_11430</name>
</gene>
<reference evidence="2 3" key="1">
    <citation type="submission" date="2023-04" db="EMBL/GenBank/DDBJ databases">
        <title>A novel bacteria isolated from coastal sediment.</title>
        <authorList>
            <person name="Liu X.-J."/>
            <person name="Du Z.-J."/>
        </authorList>
    </citation>
    <scope>NUCLEOTIDE SEQUENCE [LARGE SCALE GENOMIC DNA]</scope>
    <source>
        <strain evidence="2 3">SDUM461003</strain>
    </source>
</reference>
<feature type="transmembrane region" description="Helical" evidence="1">
    <location>
        <begin position="908"/>
        <end position="929"/>
    </location>
</feature>
<dbReference type="Gene3D" id="3.30.70.1320">
    <property type="entry name" value="Multidrug efflux transporter AcrB pore domain like"/>
    <property type="match status" value="1"/>
</dbReference>
<proteinExistence type="predicted"/>
<keyword evidence="3" id="KW-1185">Reference proteome</keyword>
<dbReference type="Proteomes" id="UP001225316">
    <property type="component" value="Unassembled WGS sequence"/>
</dbReference>
<accession>A0ABU1AVF3</accession>